<sequence length="128" mass="14153">MKFLCLGYYDAASMEGKTEAEMAAFMEECFAYDDELRRGGHFTGGEALQPAEHAVTLRNRGGQVEATDGPFAETKEQIGGILILEARDINQAVELMSKHPGVRFGPFEIRPADEDINALIKARDEAMR</sequence>
<name>A0A517WXU0_9PLAN</name>
<reference evidence="3 4" key="1">
    <citation type="submission" date="2019-03" db="EMBL/GenBank/DDBJ databases">
        <title>Deep-cultivation of Planctomycetes and their phenomic and genomic characterization uncovers novel biology.</title>
        <authorList>
            <person name="Wiegand S."/>
            <person name="Jogler M."/>
            <person name="Boedeker C."/>
            <person name="Pinto D."/>
            <person name="Vollmers J."/>
            <person name="Rivas-Marin E."/>
            <person name="Kohn T."/>
            <person name="Peeters S.H."/>
            <person name="Heuer A."/>
            <person name="Rast P."/>
            <person name="Oberbeckmann S."/>
            <person name="Bunk B."/>
            <person name="Jeske O."/>
            <person name="Meyerdierks A."/>
            <person name="Storesund J.E."/>
            <person name="Kallscheuer N."/>
            <person name="Luecker S."/>
            <person name="Lage O.M."/>
            <person name="Pohl T."/>
            <person name="Merkel B.J."/>
            <person name="Hornburger P."/>
            <person name="Mueller R.-W."/>
            <person name="Bruemmer F."/>
            <person name="Labrenz M."/>
            <person name="Spormann A.M."/>
            <person name="Op den Camp H."/>
            <person name="Overmann J."/>
            <person name="Amann R."/>
            <person name="Jetten M.S.M."/>
            <person name="Mascher T."/>
            <person name="Medema M.H."/>
            <person name="Devos D.P."/>
            <person name="Kaster A.-K."/>
            <person name="Ovreas L."/>
            <person name="Rohde M."/>
            <person name="Galperin M.Y."/>
            <person name="Jogler C."/>
        </authorList>
    </citation>
    <scope>NUCLEOTIDE SEQUENCE [LARGE SCALE GENOMIC DNA]</scope>
    <source>
        <strain evidence="3 4">V202</strain>
    </source>
</reference>
<dbReference type="PANTHER" id="PTHR35174:SF3">
    <property type="entry name" value="BLL7171 PROTEIN"/>
    <property type="match status" value="1"/>
</dbReference>
<comment type="similarity">
    <text evidence="1">Belongs to the YciI family.</text>
</comment>
<evidence type="ECO:0000313" key="4">
    <source>
        <dbReference type="Proteomes" id="UP000318384"/>
    </source>
</evidence>
<organism evidence="3 4">
    <name type="scientific">Gimesia aquarii</name>
    <dbReference type="NCBI Taxonomy" id="2527964"/>
    <lineage>
        <taxon>Bacteria</taxon>
        <taxon>Pseudomonadati</taxon>
        <taxon>Planctomycetota</taxon>
        <taxon>Planctomycetia</taxon>
        <taxon>Planctomycetales</taxon>
        <taxon>Planctomycetaceae</taxon>
        <taxon>Gimesia</taxon>
    </lineage>
</organism>
<protein>
    <submittedName>
        <fullName evidence="3">YCII-related domain protein</fullName>
    </submittedName>
</protein>
<dbReference type="OrthoDB" id="9807535at2"/>
<accession>A0A517WXU0</accession>
<keyword evidence="4" id="KW-1185">Reference proteome</keyword>
<dbReference type="RefSeq" id="WP_145177320.1">
    <property type="nucleotide sequence ID" value="NZ_CP037422.1"/>
</dbReference>
<dbReference type="Proteomes" id="UP000318384">
    <property type="component" value="Chromosome"/>
</dbReference>
<feature type="domain" description="YCII-related" evidence="2">
    <location>
        <begin position="1"/>
        <end position="111"/>
    </location>
</feature>
<dbReference type="AlphaFoldDB" id="A0A517WXU0"/>
<proteinExistence type="inferred from homology"/>
<dbReference type="Gene3D" id="3.30.70.1060">
    <property type="entry name" value="Dimeric alpha+beta barrel"/>
    <property type="match status" value="1"/>
</dbReference>
<dbReference type="SUPFAM" id="SSF54909">
    <property type="entry name" value="Dimeric alpha+beta barrel"/>
    <property type="match status" value="1"/>
</dbReference>
<dbReference type="PANTHER" id="PTHR35174">
    <property type="entry name" value="BLL7171 PROTEIN-RELATED"/>
    <property type="match status" value="1"/>
</dbReference>
<dbReference type="Pfam" id="PF03795">
    <property type="entry name" value="YCII"/>
    <property type="match status" value="1"/>
</dbReference>
<evidence type="ECO:0000256" key="1">
    <source>
        <dbReference type="ARBA" id="ARBA00007689"/>
    </source>
</evidence>
<dbReference type="InterPro" id="IPR011008">
    <property type="entry name" value="Dimeric_a/b-barrel"/>
</dbReference>
<evidence type="ECO:0000259" key="2">
    <source>
        <dbReference type="Pfam" id="PF03795"/>
    </source>
</evidence>
<dbReference type="InterPro" id="IPR005545">
    <property type="entry name" value="YCII"/>
</dbReference>
<dbReference type="EMBL" id="CP037422">
    <property type="protein sequence ID" value="QDU10065.1"/>
    <property type="molecule type" value="Genomic_DNA"/>
</dbReference>
<gene>
    <name evidence="3" type="ORF">V202x_34630</name>
</gene>
<evidence type="ECO:0000313" key="3">
    <source>
        <dbReference type="EMBL" id="QDU10065.1"/>
    </source>
</evidence>